<evidence type="ECO:0000313" key="2">
    <source>
        <dbReference type="Proteomes" id="UP000653305"/>
    </source>
</evidence>
<protein>
    <submittedName>
        <fullName evidence="1">Uncharacterized protein</fullName>
    </submittedName>
</protein>
<dbReference type="PANTHER" id="PTHR38146:SF9">
    <property type="entry name" value="UNKNOW PROTEIN"/>
    <property type="match status" value="1"/>
</dbReference>
<gene>
    <name evidence="1" type="ORF">PHJA_002099400</name>
</gene>
<reference evidence="1" key="1">
    <citation type="submission" date="2020-07" db="EMBL/GenBank/DDBJ databases">
        <title>Ethylene signaling mediates host invasion by parasitic plants.</title>
        <authorList>
            <person name="Yoshida S."/>
        </authorList>
    </citation>
    <scope>NUCLEOTIDE SEQUENCE</scope>
    <source>
        <strain evidence="1">Okayama</strain>
    </source>
</reference>
<dbReference type="AlphaFoldDB" id="A0A830CUP0"/>
<name>A0A830CUP0_9LAMI</name>
<keyword evidence="2" id="KW-1185">Reference proteome</keyword>
<sequence>IILDNACILCLTAAAGKELAADAYYLDTIIASSLGKEVHDPWAFYLHATFLHQAFAHYIKSPTIIYHRSLGRIFLPPTSDPHYGERLARREKTEEGGVTSYSLRENFRIRETFRTCFVFISLAKRIQSIK</sequence>
<comment type="caution">
    <text evidence="1">The sequence shown here is derived from an EMBL/GenBank/DDBJ whole genome shotgun (WGS) entry which is preliminary data.</text>
</comment>
<dbReference type="Proteomes" id="UP000653305">
    <property type="component" value="Unassembled WGS sequence"/>
</dbReference>
<proteinExistence type="predicted"/>
<evidence type="ECO:0000313" key="1">
    <source>
        <dbReference type="EMBL" id="GFP99553.1"/>
    </source>
</evidence>
<accession>A0A830CUP0</accession>
<dbReference type="OrthoDB" id="891289at2759"/>
<dbReference type="EMBL" id="BMAC01000580">
    <property type="protein sequence ID" value="GFP99553.1"/>
    <property type="molecule type" value="Genomic_DNA"/>
</dbReference>
<dbReference type="PANTHER" id="PTHR38146">
    <property type="entry name" value="30S RIBOSOMAL PROTEIN S12, CHLOROPLASTIC"/>
    <property type="match status" value="1"/>
</dbReference>
<organism evidence="1 2">
    <name type="scientific">Phtheirospermum japonicum</name>
    <dbReference type="NCBI Taxonomy" id="374723"/>
    <lineage>
        <taxon>Eukaryota</taxon>
        <taxon>Viridiplantae</taxon>
        <taxon>Streptophyta</taxon>
        <taxon>Embryophyta</taxon>
        <taxon>Tracheophyta</taxon>
        <taxon>Spermatophyta</taxon>
        <taxon>Magnoliopsida</taxon>
        <taxon>eudicotyledons</taxon>
        <taxon>Gunneridae</taxon>
        <taxon>Pentapetalae</taxon>
        <taxon>asterids</taxon>
        <taxon>lamiids</taxon>
        <taxon>Lamiales</taxon>
        <taxon>Orobanchaceae</taxon>
        <taxon>Orobanchaceae incertae sedis</taxon>
        <taxon>Phtheirospermum</taxon>
    </lineage>
</organism>
<feature type="non-terminal residue" evidence="1">
    <location>
        <position position="1"/>
    </location>
</feature>